<dbReference type="HAMAP" id="MF_00020">
    <property type="entry name" value="Acetate_kinase"/>
    <property type="match status" value="1"/>
</dbReference>
<dbReference type="NCBIfam" id="TIGR00016">
    <property type="entry name" value="ackA"/>
    <property type="match status" value="1"/>
</dbReference>
<protein>
    <recommendedName>
        <fullName evidence="9">Acetate kinase</fullName>
        <ecNumber evidence="9">2.7.2.1</ecNumber>
    </recommendedName>
    <alternativeName>
        <fullName evidence="9">Acetokinase</fullName>
    </alternativeName>
</protein>
<dbReference type="CDD" id="cd24010">
    <property type="entry name" value="ASKHA_NBD_AcK_PK"/>
    <property type="match status" value="1"/>
</dbReference>
<feature type="binding site" evidence="9">
    <location>
        <position position="89"/>
    </location>
    <ligand>
        <name>substrate</name>
    </ligand>
</feature>
<dbReference type="Proteomes" id="UP001595478">
    <property type="component" value="Unassembled WGS sequence"/>
</dbReference>
<feature type="site" description="Transition state stabilizer" evidence="9">
    <location>
        <position position="178"/>
    </location>
</feature>
<comment type="subunit">
    <text evidence="9">Homodimer.</text>
</comment>
<dbReference type="GO" id="GO:0008776">
    <property type="term" value="F:acetate kinase activity"/>
    <property type="evidence" value="ECO:0007669"/>
    <property type="project" value="UniProtKB-EC"/>
</dbReference>
<keyword evidence="5 9" id="KW-0547">Nucleotide-binding</keyword>
<gene>
    <name evidence="9" type="primary">ackA</name>
    <name evidence="11" type="ORF">ACFOHL_11485</name>
</gene>
<keyword evidence="8 9" id="KW-0460">Magnesium</keyword>
<dbReference type="EC" id="2.7.2.1" evidence="9"/>
<evidence type="ECO:0000256" key="7">
    <source>
        <dbReference type="ARBA" id="ARBA00022840"/>
    </source>
</evidence>
<evidence type="ECO:0000256" key="9">
    <source>
        <dbReference type="HAMAP-Rule" id="MF_00020"/>
    </source>
</evidence>
<evidence type="ECO:0000256" key="10">
    <source>
        <dbReference type="RuleBase" id="RU003835"/>
    </source>
</evidence>
<keyword evidence="2 9" id="KW-0963">Cytoplasm</keyword>
<comment type="caution">
    <text evidence="11">The sequence shown here is derived from an EMBL/GenBank/DDBJ whole genome shotgun (WGS) entry which is preliminary data.</text>
</comment>
<dbReference type="PIRSF" id="PIRSF000722">
    <property type="entry name" value="Acetate_prop_kin"/>
    <property type="match status" value="1"/>
</dbReference>
<dbReference type="PROSITE" id="PS01075">
    <property type="entry name" value="ACETATE_KINASE_1"/>
    <property type="match status" value="1"/>
</dbReference>
<evidence type="ECO:0000313" key="11">
    <source>
        <dbReference type="EMBL" id="MFC3122242.1"/>
    </source>
</evidence>
<dbReference type="EMBL" id="JBHRSW010000018">
    <property type="protein sequence ID" value="MFC3122242.1"/>
    <property type="molecule type" value="Genomic_DNA"/>
</dbReference>
<keyword evidence="4 9" id="KW-0479">Metal-binding</keyword>
<dbReference type="Gene3D" id="3.30.420.40">
    <property type="match status" value="2"/>
</dbReference>
<evidence type="ECO:0000256" key="5">
    <source>
        <dbReference type="ARBA" id="ARBA00022741"/>
    </source>
</evidence>
<dbReference type="SUPFAM" id="SSF53067">
    <property type="entry name" value="Actin-like ATPase domain"/>
    <property type="match status" value="2"/>
</dbReference>
<feature type="binding site" evidence="9">
    <location>
        <position position="16"/>
    </location>
    <ligand>
        <name>ATP</name>
        <dbReference type="ChEBI" id="CHEBI:30616"/>
    </ligand>
</feature>
<feature type="site" description="Transition state stabilizer" evidence="9">
    <location>
        <position position="239"/>
    </location>
</feature>
<comment type="subcellular location">
    <subcellularLocation>
        <location evidence="9">Cytoplasm</location>
    </subcellularLocation>
</comment>
<evidence type="ECO:0000256" key="2">
    <source>
        <dbReference type="ARBA" id="ARBA00022490"/>
    </source>
</evidence>
<accession>A0ABV7FTQ8</accession>
<dbReference type="InterPro" id="IPR023865">
    <property type="entry name" value="Aliphatic_acid_kinase_CS"/>
</dbReference>
<dbReference type="PANTHER" id="PTHR21060:SF21">
    <property type="entry name" value="ACETATE KINASE"/>
    <property type="match status" value="1"/>
</dbReference>
<feature type="binding site" evidence="9">
    <location>
        <begin position="281"/>
        <end position="283"/>
    </location>
    <ligand>
        <name>ATP</name>
        <dbReference type="ChEBI" id="CHEBI:30616"/>
    </ligand>
</feature>
<dbReference type="Pfam" id="PF00871">
    <property type="entry name" value="Acetate_kinase"/>
    <property type="match status" value="1"/>
</dbReference>
<evidence type="ECO:0000256" key="3">
    <source>
        <dbReference type="ARBA" id="ARBA00022679"/>
    </source>
</evidence>
<comment type="similarity">
    <text evidence="1 9 10">Belongs to the acetokinase family.</text>
</comment>
<evidence type="ECO:0000256" key="1">
    <source>
        <dbReference type="ARBA" id="ARBA00008748"/>
    </source>
</evidence>
<comment type="catalytic activity">
    <reaction evidence="9">
        <text>acetate + ATP = acetyl phosphate + ADP</text>
        <dbReference type="Rhea" id="RHEA:11352"/>
        <dbReference type="ChEBI" id="CHEBI:22191"/>
        <dbReference type="ChEBI" id="CHEBI:30089"/>
        <dbReference type="ChEBI" id="CHEBI:30616"/>
        <dbReference type="ChEBI" id="CHEBI:456216"/>
        <dbReference type="EC" id="2.7.2.1"/>
    </reaction>
</comment>
<evidence type="ECO:0000256" key="4">
    <source>
        <dbReference type="ARBA" id="ARBA00022723"/>
    </source>
</evidence>
<dbReference type="PRINTS" id="PR00471">
    <property type="entry name" value="ACETATEKNASE"/>
</dbReference>
<dbReference type="PROSITE" id="PS01076">
    <property type="entry name" value="ACETATE_KINASE_2"/>
    <property type="match status" value="1"/>
</dbReference>
<keyword evidence="3 9" id="KW-0808">Transferase</keyword>
<proteinExistence type="inferred from homology"/>
<evidence type="ECO:0000313" key="12">
    <source>
        <dbReference type="Proteomes" id="UP001595478"/>
    </source>
</evidence>
<sequence length="401" mass="43353">MSSYVLVLNCGSSSIKFAIVAVNNGESILSGLAENLGSDNSTLKISHAKTSTSYSLPANCKHESALSSINNILNEYQDLKQKVVAIGHRVVHGGEIFTQATLIDDEVKAAIKNTSHMAPLHNPANLSGIESAQLAFPALQHVAVFDTAFFQTMPKHAYLYALPYELYKTHGIRRYGFHGSSHEFVSTKAAELLNQPLEVSNLITAHLGNGCSITAINQGKAIDTSLGLTPLEGLVMGTRCGDLDPSIPTYMQETLGYSASKVNDLLNKSSGLLGISELSNDCRLLEEQSKNGNELAQLALEIFCYRLAKYIASYMVASGPLDALVFTGGIGENSSFIRQRTIAMLSTLNFSINEQLNEKMRFGHAGFVQQEASHKIIVIPTNEEWVIANKAAKLTLASGEQ</sequence>
<keyword evidence="12" id="KW-1185">Reference proteome</keyword>
<feature type="active site" description="Proton donor/acceptor" evidence="9">
    <location>
        <position position="146"/>
    </location>
</feature>
<keyword evidence="6 9" id="KW-0418">Kinase</keyword>
<dbReference type="InterPro" id="IPR043129">
    <property type="entry name" value="ATPase_NBD"/>
</dbReference>
<reference evidence="12" key="1">
    <citation type="journal article" date="2019" name="Int. J. Syst. Evol. Microbiol.">
        <title>The Global Catalogue of Microorganisms (GCM) 10K type strain sequencing project: providing services to taxonomists for standard genome sequencing and annotation.</title>
        <authorList>
            <consortium name="The Broad Institute Genomics Platform"/>
            <consortium name="The Broad Institute Genome Sequencing Center for Infectious Disease"/>
            <person name="Wu L."/>
            <person name="Ma J."/>
        </authorList>
    </citation>
    <scope>NUCLEOTIDE SEQUENCE [LARGE SCALE GENOMIC DNA]</scope>
    <source>
        <strain evidence="12">KCTC 52473</strain>
    </source>
</reference>
<comment type="cofactor">
    <cofactor evidence="9">
        <name>Mg(2+)</name>
        <dbReference type="ChEBI" id="CHEBI:18420"/>
    </cofactor>
    <cofactor evidence="9">
        <name>Mn(2+)</name>
        <dbReference type="ChEBI" id="CHEBI:29035"/>
    </cofactor>
    <text evidence="9">Mg(2+). Can also accept Mn(2+).</text>
</comment>
<feature type="binding site" evidence="9">
    <location>
        <position position="9"/>
    </location>
    <ligand>
        <name>Mg(2+)</name>
        <dbReference type="ChEBI" id="CHEBI:18420"/>
    </ligand>
</feature>
<dbReference type="InterPro" id="IPR000890">
    <property type="entry name" value="Aliphatic_acid_kin_short-chain"/>
</dbReference>
<comment type="pathway">
    <text evidence="9">Metabolic intermediate biosynthesis; acetyl-CoA biosynthesis; acetyl-CoA from acetate: step 1/2.</text>
</comment>
<dbReference type="RefSeq" id="WP_376920375.1">
    <property type="nucleotide sequence ID" value="NZ_JBHRSW010000018.1"/>
</dbReference>
<feature type="binding site" evidence="9">
    <location>
        <begin position="206"/>
        <end position="210"/>
    </location>
    <ligand>
        <name>ATP</name>
        <dbReference type="ChEBI" id="CHEBI:30616"/>
    </ligand>
</feature>
<keyword evidence="7 9" id="KW-0067">ATP-binding</keyword>
<organism evidence="11 12">
    <name type="scientific">Agaribacter flavus</name>
    <dbReference type="NCBI Taxonomy" id="1902781"/>
    <lineage>
        <taxon>Bacteria</taxon>
        <taxon>Pseudomonadati</taxon>
        <taxon>Pseudomonadota</taxon>
        <taxon>Gammaproteobacteria</taxon>
        <taxon>Alteromonadales</taxon>
        <taxon>Alteromonadaceae</taxon>
        <taxon>Agaribacter</taxon>
    </lineage>
</organism>
<evidence type="ECO:0000256" key="6">
    <source>
        <dbReference type="ARBA" id="ARBA00022777"/>
    </source>
</evidence>
<dbReference type="InterPro" id="IPR004372">
    <property type="entry name" value="Ac/propionate_kinase"/>
</dbReference>
<feature type="binding site" evidence="9">
    <location>
        <position position="383"/>
    </location>
    <ligand>
        <name>Mg(2+)</name>
        <dbReference type="ChEBI" id="CHEBI:18420"/>
    </ligand>
</feature>
<comment type="function">
    <text evidence="9">Catalyzes the formation of acetyl phosphate from acetate and ATP. Can also catalyze the reverse reaction.</text>
</comment>
<name>A0ABV7FTQ8_9ALTE</name>
<dbReference type="PANTHER" id="PTHR21060">
    <property type="entry name" value="ACETATE KINASE"/>
    <property type="match status" value="1"/>
</dbReference>
<evidence type="ECO:0000256" key="8">
    <source>
        <dbReference type="ARBA" id="ARBA00022842"/>
    </source>
</evidence>
<feature type="binding site" evidence="9">
    <location>
        <begin position="329"/>
        <end position="333"/>
    </location>
    <ligand>
        <name>ATP</name>
        <dbReference type="ChEBI" id="CHEBI:30616"/>
    </ligand>
</feature>